<organism evidence="5 6">
    <name type="scientific">Abeliophyllum distichum</name>
    <dbReference type="NCBI Taxonomy" id="126358"/>
    <lineage>
        <taxon>Eukaryota</taxon>
        <taxon>Viridiplantae</taxon>
        <taxon>Streptophyta</taxon>
        <taxon>Embryophyta</taxon>
        <taxon>Tracheophyta</taxon>
        <taxon>Spermatophyta</taxon>
        <taxon>Magnoliopsida</taxon>
        <taxon>eudicotyledons</taxon>
        <taxon>Gunneridae</taxon>
        <taxon>Pentapetalae</taxon>
        <taxon>asterids</taxon>
        <taxon>lamiids</taxon>
        <taxon>Lamiales</taxon>
        <taxon>Oleaceae</taxon>
        <taxon>Forsythieae</taxon>
        <taxon>Abeliophyllum</taxon>
    </lineage>
</organism>
<dbReference type="GO" id="GO:0016787">
    <property type="term" value="F:hydrolase activity"/>
    <property type="evidence" value="ECO:0007669"/>
    <property type="project" value="UniProtKB-KW"/>
</dbReference>
<keyword evidence="3" id="KW-0442">Lipid degradation</keyword>
<dbReference type="AlphaFoldDB" id="A0ABD1VQR7"/>
<dbReference type="PANTHER" id="PTHR45648:SF166">
    <property type="entry name" value="OS02G0617400 PROTEIN"/>
    <property type="match status" value="1"/>
</dbReference>
<dbReference type="GO" id="GO:0016042">
    <property type="term" value="P:lipid catabolic process"/>
    <property type="evidence" value="ECO:0007669"/>
    <property type="project" value="UniProtKB-KW"/>
</dbReference>
<dbReference type="InterPro" id="IPR035669">
    <property type="entry name" value="SGNH_plant_lipase-like"/>
</dbReference>
<evidence type="ECO:0000256" key="3">
    <source>
        <dbReference type="ARBA" id="ARBA00022963"/>
    </source>
</evidence>
<keyword evidence="3" id="KW-0443">Lipid metabolism</keyword>
<reference evidence="6" key="1">
    <citation type="submission" date="2024-07" db="EMBL/GenBank/DDBJ databases">
        <title>Two chromosome-level genome assemblies of Korean endemic species Abeliophyllum distichum and Forsythia ovata (Oleaceae).</title>
        <authorList>
            <person name="Jang H."/>
        </authorList>
    </citation>
    <scope>NUCLEOTIDE SEQUENCE [LARGE SCALE GENOMIC DNA]</scope>
</reference>
<evidence type="ECO:0000256" key="4">
    <source>
        <dbReference type="SAM" id="SignalP"/>
    </source>
</evidence>
<sequence>MTAACNSFSFPAWILLCLQLFTFSSITPQAEARAFFVFGDSLVDNGNNNYLVTSARADSPPYGIDYPNRRPTGRFSNGLNIPDIISEQLGMEPTLPYLSPSLNGQNLLVGANFASAGVGILNDTGLQFLNIIRIGLQLDYFEQYQSRKVYDLGGRRVLVTGTGPMGCVPAELAQRSRTGECAVELQRAAALFNPQLTAMLSSLNSDLGAQVFIAANTFEMHMNFISDPQTYVGNGSVCEAAAAGGHPAFFVFGDSLVDIGNNNYLATSARADSPPYGVDYPTHRPTGRFSNGLNIPDLISEEMGWEPNLPYLSPELTGQKLLVGANFASAGVGILNDTGIQFRLYQLGVGKVLVTGTGPLGCVPAELATRSRDGECATDLQLASSLFNPQLVQMLDALNKEISTHVFIGANTNIMHLEFITNPTAYGFTTSKVACCGQGSYNGMGLCTPISSLCPNRDDYVFWDAFHPSEKANRLIVKQILKGSNTYMHPMNLSTLLALDSKGIIS</sequence>
<evidence type="ECO:0000313" key="5">
    <source>
        <dbReference type="EMBL" id="KAL2539714.1"/>
    </source>
</evidence>
<dbReference type="CDD" id="cd01837">
    <property type="entry name" value="SGNH_plant_lipase_like"/>
    <property type="match status" value="1"/>
</dbReference>
<dbReference type="Gene3D" id="3.40.50.1110">
    <property type="entry name" value="SGNH hydrolase"/>
    <property type="match status" value="3"/>
</dbReference>
<dbReference type="InterPro" id="IPR036514">
    <property type="entry name" value="SGNH_hydro_sf"/>
</dbReference>
<feature type="chain" id="PRO_5044773426" evidence="4">
    <location>
        <begin position="33"/>
        <end position="506"/>
    </location>
</feature>
<dbReference type="EMBL" id="JBFOLK010000001">
    <property type="protein sequence ID" value="KAL2539714.1"/>
    <property type="molecule type" value="Genomic_DNA"/>
</dbReference>
<keyword evidence="6" id="KW-1185">Reference proteome</keyword>
<dbReference type="InterPro" id="IPR001087">
    <property type="entry name" value="GDSL"/>
</dbReference>
<keyword evidence="4" id="KW-0732">Signal</keyword>
<dbReference type="Pfam" id="PF00657">
    <property type="entry name" value="Lipase_GDSL"/>
    <property type="match status" value="2"/>
</dbReference>
<dbReference type="Proteomes" id="UP001604336">
    <property type="component" value="Unassembled WGS sequence"/>
</dbReference>
<gene>
    <name evidence="5" type="ORF">Adt_00692</name>
</gene>
<evidence type="ECO:0000256" key="1">
    <source>
        <dbReference type="ARBA" id="ARBA00008668"/>
    </source>
</evidence>
<dbReference type="PANTHER" id="PTHR45648">
    <property type="entry name" value="GDSL LIPASE/ACYLHYDROLASE FAMILY PROTEIN (AFU_ORTHOLOGUE AFUA_4G14700)"/>
    <property type="match status" value="1"/>
</dbReference>
<name>A0ABD1VQR7_9LAMI</name>
<protein>
    <submittedName>
        <fullName evidence="5">GDSL esterase/lipase</fullName>
    </submittedName>
</protein>
<evidence type="ECO:0000256" key="2">
    <source>
        <dbReference type="ARBA" id="ARBA00022801"/>
    </source>
</evidence>
<keyword evidence="2" id="KW-0378">Hydrolase</keyword>
<comment type="similarity">
    <text evidence="1">Belongs to the 'GDSL' lipolytic enzyme family.</text>
</comment>
<feature type="signal peptide" evidence="4">
    <location>
        <begin position="1"/>
        <end position="32"/>
    </location>
</feature>
<comment type="caution">
    <text evidence="5">The sequence shown here is derived from an EMBL/GenBank/DDBJ whole genome shotgun (WGS) entry which is preliminary data.</text>
</comment>
<evidence type="ECO:0000313" key="6">
    <source>
        <dbReference type="Proteomes" id="UP001604336"/>
    </source>
</evidence>
<accession>A0ABD1VQR7</accession>
<proteinExistence type="inferred from homology"/>
<dbReference type="InterPro" id="IPR051058">
    <property type="entry name" value="GDSL_Est/Lipase"/>
</dbReference>